<proteinExistence type="predicted"/>
<dbReference type="EMBL" id="JACHFH010000061">
    <property type="protein sequence ID" value="MBB5337590.1"/>
    <property type="molecule type" value="Genomic_DNA"/>
</dbReference>
<keyword evidence="3" id="KW-1185">Reference proteome</keyword>
<evidence type="ECO:0000313" key="2">
    <source>
        <dbReference type="EMBL" id="MBB5337590.1"/>
    </source>
</evidence>
<dbReference type="RefSeq" id="WP_183863514.1">
    <property type="nucleotide sequence ID" value="NZ_JACHFH010000061.1"/>
</dbReference>
<accession>A0A840UN03</accession>
<protein>
    <submittedName>
        <fullName evidence="2">Uncharacterized protein</fullName>
    </submittedName>
</protein>
<comment type="caution">
    <text evidence="2">The sequence shown here is derived from an EMBL/GenBank/DDBJ whole genome shotgun (WGS) entry which is preliminary data.</text>
</comment>
<keyword evidence="1" id="KW-0472">Membrane</keyword>
<keyword evidence="1" id="KW-0812">Transmembrane</keyword>
<sequence>MALGNNGFKVIGAMFLSQFRLGFIIFGIIIFIGTLLAVIIVHEPSSLYYAEEITEQKITF</sequence>
<gene>
    <name evidence="2" type="ORF">HNR32_002752</name>
</gene>
<dbReference type="Proteomes" id="UP000559117">
    <property type="component" value="Unassembled WGS sequence"/>
</dbReference>
<dbReference type="AlphaFoldDB" id="A0A840UN03"/>
<name>A0A840UN03_9FIRM</name>
<evidence type="ECO:0000313" key="3">
    <source>
        <dbReference type="Proteomes" id="UP000559117"/>
    </source>
</evidence>
<feature type="transmembrane region" description="Helical" evidence="1">
    <location>
        <begin position="21"/>
        <end position="41"/>
    </location>
</feature>
<keyword evidence="1" id="KW-1133">Transmembrane helix</keyword>
<reference evidence="2 3" key="1">
    <citation type="submission" date="2020-08" db="EMBL/GenBank/DDBJ databases">
        <title>Genomic Encyclopedia of Type Strains, Phase IV (KMG-IV): sequencing the most valuable type-strain genomes for metagenomic binning, comparative biology and taxonomic classification.</title>
        <authorList>
            <person name="Goeker M."/>
        </authorList>
    </citation>
    <scope>NUCLEOTIDE SEQUENCE [LARGE SCALE GENOMIC DNA]</scope>
    <source>
        <strain evidence="2 3">DSM 24661</strain>
    </source>
</reference>
<organism evidence="2 3">
    <name type="scientific">Pectinatus brassicae</name>
    <dbReference type="NCBI Taxonomy" id="862415"/>
    <lineage>
        <taxon>Bacteria</taxon>
        <taxon>Bacillati</taxon>
        <taxon>Bacillota</taxon>
        <taxon>Negativicutes</taxon>
        <taxon>Selenomonadales</taxon>
        <taxon>Selenomonadaceae</taxon>
        <taxon>Pectinatus</taxon>
    </lineage>
</organism>
<evidence type="ECO:0000256" key="1">
    <source>
        <dbReference type="SAM" id="Phobius"/>
    </source>
</evidence>